<name>A0A2Z4FHZ1_9DELT</name>
<reference evidence="1 2" key="1">
    <citation type="submission" date="2018-06" db="EMBL/GenBank/DDBJ databases">
        <title>Lujinxingia sediminis gen. nov. sp. nov., a new facultative anaerobic member of the class Deltaproteobacteria, and proposal of Lujinxingaceae fam. nov.</title>
        <authorList>
            <person name="Guo L.-Y."/>
            <person name="Li C.-M."/>
            <person name="Wang S."/>
            <person name="Du Z.-J."/>
        </authorList>
    </citation>
    <scope>NUCLEOTIDE SEQUENCE [LARGE SCALE GENOMIC DNA]</scope>
    <source>
        <strain evidence="1 2">FA350</strain>
    </source>
</reference>
<dbReference type="KEGG" id="bsed:DN745_04425"/>
<dbReference type="Proteomes" id="UP000249799">
    <property type="component" value="Chromosome"/>
</dbReference>
<evidence type="ECO:0000313" key="2">
    <source>
        <dbReference type="Proteomes" id="UP000249799"/>
    </source>
</evidence>
<protein>
    <submittedName>
        <fullName evidence="1">Uncharacterized protein</fullName>
    </submittedName>
</protein>
<proteinExistence type="predicted"/>
<accession>A0A2Z4FHZ1</accession>
<dbReference type="OrthoDB" id="9998488at2"/>
<dbReference type="AlphaFoldDB" id="A0A2Z4FHZ1"/>
<sequence>MKVWPPNRARVYKRDAPAYYLRSDFGQTMLYPALLFAWSNTIMSKSTNHDAEDSREAHASDSYLQSLGEQVEQGLALGSITYERLDFFRALRLLQAGDIEGATHGFRRASRTSDAPFQALSMLSRAECERVLGREATAIRDWTRVAKSDPAPPALRSMAWMSIAALAERREDAKLAAQADAGLKELTQLASANEHLSNPD</sequence>
<organism evidence="1 2">
    <name type="scientific">Bradymonas sediminis</name>
    <dbReference type="NCBI Taxonomy" id="1548548"/>
    <lineage>
        <taxon>Bacteria</taxon>
        <taxon>Deltaproteobacteria</taxon>
        <taxon>Bradymonadales</taxon>
        <taxon>Bradymonadaceae</taxon>
        <taxon>Bradymonas</taxon>
    </lineage>
</organism>
<gene>
    <name evidence="1" type="ORF">DN745_04425</name>
</gene>
<dbReference type="SUPFAM" id="SSF48452">
    <property type="entry name" value="TPR-like"/>
    <property type="match status" value="1"/>
</dbReference>
<dbReference type="EMBL" id="CP030032">
    <property type="protein sequence ID" value="AWV88621.1"/>
    <property type="molecule type" value="Genomic_DNA"/>
</dbReference>
<dbReference type="InterPro" id="IPR011990">
    <property type="entry name" value="TPR-like_helical_dom_sf"/>
</dbReference>
<keyword evidence="2" id="KW-1185">Reference proteome</keyword>
<dbReference type="Gene3D" id="1.25.40.10">
    <property type="entry name" value="Tetratricopeptide repeat domain"/>
    <property type="match status" value="1"/>
</dbReference>
<evidence type="ECO:0000313" key="1">
    <source>
        <dbReference type="EMBL" id="AWV88621.1"/>
    </source>
</evidence>